<dbReference type="OrthoDB" id="9780160at2"/>
<feature type="transmembrane region" description="Helical" evidence="6">
    <location>
        <begin position="367"/>
        <end position="386"/>
    </location>
</feature>
<dbReference type="PANTHER" id="PTHR43298">
    <property type="entry name" value="MULTIDRUG RESISTANCE PROTEIN NORM-RELATED"/>
    <property type="match status" value="1"/>
</dbReference>
<evidence type="ECO:0000256" key="5">
    <source>
        <dbReference type="ARBA" id="ARBA00031636"/>
    </source>
</evidence>
<dbReference type="PANTHER" id="PTHR43298:SF2">
    <property type="entry name" value="FMN_FAD EXPORTER YEEO-RELATED"/>
    <property type="match status" value="1"/>
</dbReference>
<evidence type="ECO:0000256" key="6">
    <source>
        <dbReference type="SAM" id="Phobius"/>
    </source>
</evidence>
<gene>
    <name evidence="7" type="ORF">C4B25_01915</name>
</gene>
<feature type="transmembrane region" description="Helical" evidence="6">
    <location>
        <begin position="284"/>
        <end position="301"/>
    </location>
</feature>
<accession>A0A4R0XSB9</accession>
<dbReference type="RefSeq" id="WP_131613372.1">
    <property type="nucleotide sequence ID" value="NZ_PSZP01000009.1"/>
</dbReference>
<comment type="function">
    <text evidence="1">Multidrug efflux pump.</text>
</comment>
<organism evidence="7 8">
    <name type="scientific">Mycoplasma todarodis</name>
    <dbReference type="NCBI Taxonomy" id="1937191"/>
    <lineage>
        <taxon>Bacteria</taxon>
        <taxon>Bacillati</taxon>
        <taxon>Mycoplasmatota</taxon>
        <taxon>Mollicutes</taxon>
        <taxon>Mycoplasmataceae</taxon>
        <taxon>Mycoplasma</taxon>
    </lineage>
</organism>
<feature type="transmembrane region" description="Helical" evidence="6">
    <location>
        <begin position="426"/>
        <end position="446"/>
    </location>
</feature>
<feature type="transmembrane region" description="Helical" evidence="6">
    <location>
        <begin position="206"/>
        <end position="224"/>
    </location>
</feature>
<keyword evidence="4" id="KW-0813">Transport</keyword>
<evidence type="ECO:0000256" key="3">
    <source>
        <dbReference type="ARBA" id="ARBA00020268"/>
    </source>
</evidence>
<dbReference type="Proteomes" id="UP000291072">
    <property type="component" value="Unassembled WGS sequence"/>
</dbReference>
<evidence type="ECO:0000256" key="4">
    <source>
        <dbReference type="ARBA" id="ARBA00022448"/>
    </source>
</evidence>
<dbReference type="InterPro" id="IPR002528">
    <property type="entry name" value="MATE_fam"/>
</dbReference>
<protein>
    <recommendedName>
        <fullName evidence="3">Probable multidrug resistance protein NorM</fullName>
    </recommendedName>
    <alternativeName>
        <fullName evidence="5">Multidrug-efflux transporter</fullName>
    </alternativeName>
</protein>
<feature type="transmembrane region" description="Helical" evidence="6">
    <location>
        <begin position="148"/>
        <end position="167"/>
    </location>
</feature>
<dbReference type="EMBL" id="PSZP01000009">
    <property type="protein sequence ID" value="TCG11320.1"/>
    <property type="molecule type" value="Genomic_DNA"/>
</dbReference>
<evidence type="ECO:0000313" key="8">
    <source>
        <dbReference type="Proteomes" id="UP000291072"/>
    </source>
</evidence>
<keyword evidence="6" id="KW-0472">Membrane</keyword>
<feature type="transmembrane region" description="Helical" evidence="6">
    <location>
        <begin position="63"/>
        <end position="82"/>
    </location>
</feature>
<dbReference type="GO" id="GO:0005886">
    <property type="term" value="C:plasma membrane"/>
    <property type="evidence" value="ECO:0007669"/>
    <property type="project" value="TreeGrafter"/>
</dbReference>
<dbReference type="GO" id="GO:0042910">
    <property type="term" value="F:xenobiotic transmembrane transporter activity"/>
    <property type="evidence" value="ECO:0007669"/>
    <property type="project" value="InterPro"/>
</dbReference>
<feature type="transmembrane region" description="Helical" evidence="6">
    <location>
        <begin position="322"/>
        <end position="347"/>
    </location>
</feature>
<feature type="transmembrane region" description="Helical" evidence="6">
    <location>
        <begin position="21"/>
        <end position="43"/>
    </location>
</feature>
<reference evidence="7 8" key="1">
    <citation type="submission" date="2018-02" db="EMBL/GenBank/DDBJ databases">
        <title>Mycoplasma marinum and Mycoplasma todarodis sp. nov., moderately halophilic and psychrotolerant mycoplasmas isolated from cephalopods.</title>
        <authorList>
            <person name="Viver T."/>
        </authorList>
    </citation>
    <scope>NUCLEOTIDE SEQUENCE [LARGE SCALE GENOMIC DNA]</scope>
    <source>
        <strain evidence="7 8">5H</strain>
    </source>
</reference>
<keyword evidence="6" id="KW-1133">Transmembrane helix</keyword>
<keyword evidence="8" id="KW-1185">Reference proteome</keyword>
<proteinExistence type="inferred from homology"/>
<dbReference type="GO" id="GO:0015297">
    <property type="term" value="F:antiporter activity"/>
    <property type="evidence" value="ECO:0007669"/>
    <property type="project" value="InterPro"/>
</dbReference>
<name>A0A4R0XSB9_9MOLU</name>
<sequence>MTTSIKEKVNKKEFWKKSLKIIIPIVLSQMLIISVGFVDNFMITGYDKAQNHLTAVGAGAEMWFATSSIYMAVGILFSIFYAQFNAREDKTNFKEAFKINVHFTVVISILISILMLVLAPQLMGLFFLSDSHANATIAKELSITYFRILASANIFASIAFLLLNPLVTIGKTKYLLIVSAVSLVTNAIFDYVFIYPLDLGATGASISTAISFFVEMLLAIYLFYRNRHTFSGVGNLFKVDKRMLKMFFKRSWMILTFSLMSWSLVAMTVIWANMFGSELIKSMSIAYAVSSIMFTIFPAINQSIKIIIGKELGKGNFELAKYYSKILILPIMTITAVIASIGFGLAFTLPNFLIQDPEYQGYARWMIIVYSIAIFSFVANSYYTGMLEAGGKQIQVAILNYFSQIWAVLPIAIICGPYVLDYGFKVTFICSQAVMFIVAGISFIIYSRFKWMKNLNDHKDLQEK</sequence>
<comment type="similarity">
    <text evidence="2">Belongs to the multi antimicrobial extrusion (MATE) (TC 2.A.66.1) family.</text>
</comment>
<feature type="transmembrane region" description="Helical" evidence="6">
    <location>
        <begin position="174"/>
        <end position="194"/>
    </location>
</feature>
<comment type="caution">
    <text evidence="7">The sequence shown here is derived from an EMBL/GenBank/DDBJ whole genome shotgun (WGS) entry which is preliminary data.</text>
</comment>
<dbReference type="Pfam" id="PF01554">
    <property type="entry name" value="MatE"/>
    <property type="match status" value="2"/>
</dbReference>
<dbReference type="InterPro" id="IPR050222">
    <property type="entry name" value="MATE_MdtK"/>
</dbReference>
<keyword evidence="6" id="KW-0812">Transmembrane</keyword>
<evidence type="ECO:0000313" key="7">
    <source>
        <dbReference type="EMBL" id="TCG11320.1"/>
    </source>
</evidence>
<feature type="transmembrane region" description="Helical" evidence="6">
    <location>
        <begin position="103"/>
        <end position="128"/>
    </location>
</feature>
<feature type="transmembrane region" description="Helical" evidence="6">
    <location>
        <begin position="252"/>
        <end position="272"/>
    </location>
</feature>
<feature type="transmembrane region" description="Helical" evidence="6">
    <location>
        <begin position="398"/>
        <end position="420"/>
    </location>
</feature>
<evidence type="ECO:0000256" key="2">
    <source>
        <dbReference type="ARBA" id="ARBA00010199"/>
    </source>
</evidence>
<dbReference type="AlphaFoldDB" id="A0A4R0XSB9"/>
<evidence type="ECO:0000256" key="1">
    <source>
        <dbReference type="ARBA" id="ARBA00003408"/>
    </source>
</evidence>